<reference evidence="3 4" key="1">
    <citation type="journal article" date="2019" name="New Phytol.">
        <title>Comparative genomics reveals unique wood-decay strategies and fruiting body development in the Schizophyllaceae.</title>
        <authorList>
            <person name="Almasi E."/>
            <person name="Sahu N."/>
            <person name="Krizsan K."/>
            <person name="Balint B."/>
            <person name="Kovacs G.M."/>
            <person name="Kiss B."/>
            <person name="Cseklye J."/>
            <person name="Drula E."/>
            <person name="Henrissat B."/>
            <person name="Nagy I."/>
            <person name="Chovatia M."/>
            <person name="Adam C."/>
            <person name="LaButti K."/>
            <person name="Lipzen A."/>
            <person name="Riley R."/>
            <person name="Grigoriev I.V."/>
            <person name="Nagy L.G."/>
        </authorList>
    </citation>
    <scope>NUCLEOTIDE SEQUENCE [LARGE SCALE GENOMIC DNA]</scope>
    <source>
        <strain evidence="3 4">NL-1724</strain>
    </source>
</reference>
<dbReference type="STRING" id="97359.A0A550BXQ1"/>
<dbReference type="PANTHER" id="PTHR10039">
    <property type="entry name" value="AMELOGENIN"/>
    <property type="match status" value="1"/>
</dbReference>
<feature type="domain" description="Fungal STAND N-terminal Goodbye" evidence="2">
    <location>
        <begin position="101"/>
        <end position="218"/>
    </location>
</feature>
<evidence type="ECO:0000313" key="3">
    <source>
        <dbReference type="EMBL" id="TRM57320.1"/>
    </source>
</evidence>
<evidence type="ECO:0000256" key="1">
    <source>
        <dbReference type="SAM" id="MobiDB-lite"/>
    </source>
</evidence>
<gene>
    <name evidence="3" type="ORF">BD626DRAFT_412282</name>
</gene>
<dbReference type="Pfam" id="PF17109">
    <property type="entry name" value="Goodbye"/>
    <property type="match status" value="1"/>
</dbReference>
<dbReference type="Proteomes" id="UP000320762">
    <property type="component" value="Unassembled WGS sequence"/>
</dbReference>
<evidence type="ECO:0000313" key="4">
    <source>
        <dbReference type="Proteomes" id="UP000320762"/>
    </source>
</evidence>
<dbReference type="AlphaFoldDB" id="A0A550BXQ1"/>
<keyword evidence="4" id="KW-1185">Reference proteome</keyword>
<dbReference type="InterPro" id="IPR031350">
    <property type="entry name" value="Goodbye_dom"/>
</dbReference>
<comment type="caution">
    <text evidence="3">The sequence shown here is derived from an EMBL/GenBank/DDBJ whole genome shotgun (WGS) entry which is preliminary data.</text>
</comment>
<sequence>MDAPTIASSAPSSKTYATYPVSSPNDPPSRPSVPSTAPSALRLSSDFSLALAPPSQAFPAISLPVNLISSATASEGLPGPAPAFVPSQKPATPIDPLAVLWNEALARYRAETCVDVHTDANVLLESEAAIHRYLDEHEKRFEAFRDGGAKWLREALMPVVAALGPLCAIAGEGVSLAFQPSKVVFGAVGELCKAAVEVDDELDAISDAFDTMAHHLSIMNRITDRDVLKDDALREASVKLLAQILVVLGMIQKTRRQGLLVLWFKRLAKSKKVSSALSDLRRLASDYHDTVTGVTLYTARETMAILTKSDAWNKEEQAATRTSLASITKIAQDIHALFCKDVALTLDQQNKSRGILENIQTALLRQIEVINADRTTANLEEIFAWLQYPDSSLKMNNLLDDRARSTGSWFLDGEEFAAFKRGTTKTLWLHGKGTIQYPSYYALANFPTSWLREKYYDVRKSPPCSDCRYLS</sequence>
<feature type="region of interest" description="Disordered" evidence="1">
    <location>
        <begin position="1"/>
        <end position="38"/>
    </location>
</feature>
<name>A0A550BXQ1_9AGAR</name>
<accession>A0A550BXQ1</accession>
<dbReference type="OrthoDB" id="3031025at2759"/>
<proteinExistence type="predicted"/>
<dbReference type="PANTHER" id="PTHR10039:SF16">
    <property type="entry name" value="GPI INOSITOL-DEACYLASE"/>
    <property type="match status" value="1"/>
</dbReference>
<evidence type="ECO:0000259" key="2">
    <source>
        <dbReference type="Pfam" id="PF17109"/>
    </source>
</evidence>
<feature type="compositionally biased region" description="Polar residues" evidence="1">
    <location>
        <begin position="1"/>
        <end position="24"/>
    </location>
</feature>
<organism evidence="3 4">
    <name type="scientific">Schizophyllum amplum</name>
    <dbReference type="NCBI Taxonomy" id="97359"/>
    <lineage>
        <taxon>Eukaryota</taxon>
        <taxon>Fungi</taxon>
        <taxon>Dikarya</taxon>
        <taxon>Basidiomycota</taxon>
        <taxon>Agaricomycotina</taxon>
        <taxon>Agaricomycetes</taxon>
        <taxon>Agaricomycetidae</taxon>
        <taxon>Agaricales</taxon>
        <taxon>Schizophyllaceae</taxon>
        <taxon>Schizophyllum</taxon>
    </lineage>
</organism>
<protein>
    <recommendedName>
        <fullName evidence="2">Fungal STAND N-terminal Goodbye domain-containing protein</fullName>
    </recommendedName>
</protein>
<dbReference type="EMBL" id="VDMD01000049">
    <property type="protein sequence ID" value="TRM57320.1"/>
    <property type="molecule type" value="Genomic_DNA"/>
</dbReference>